<protein>
    <recommendedName>
        <fullName evidence="1">Rhodanese domain-containing protein</fullName>
    </recommendedName>
</protein>
<dbReference type="SUPFAM" id="SSF53098">
    <property type="entry name" value="Ribonuclease H-like"/>
    <property type="match status" value="1"/>
</dbReference>
<dbReference type="EMBL" id="CASHTH010001830">
    <property type="protein sequence ID" value="CAI8020442.1"/>
    <property type="molecule type" value="Genomic_DNA"/>
</dbReference>
<dbReference type="Pfam" id="PF01609">
    <property type="entry name" value="DDE_Tnp_1"/>
    <property type="match status" value="1"/>
</dbReference>
<feature type="non-terminal residue" evidence="2">
    <location>
        <position position="442"/>
    </location>
</feature>
<evidence type="ECO:0000313" key="3">
    <source>
        <dbReference type="Proteomes" id="UP001174909"/>
    </source>
</evidence>
<dbReference type="PROSITE" id="PS50206">
    <property type="entry name" value="RHODANESE_3"/>
    <property type="match status" value="1"/>
</dbReference>
<gene>
    <name evidence="2" type="ORF">GBAR_LOCUS12228</name>
</gene>
<dbReference type="Proteomes" id="UP001174909">
    <property type="component" value="Unassembled WGS sequence"/>
</dbReference>
<organism evidence="2 3">
    <name type="scientific">Geodia barretti</name>
    <name type="common">Barrett's horny sponge</name>
    <dbReference type="NCBI Taxonomy" id="519541"/>
    <lineage>
        <taxon>Eukaryota</taxon>
        <taxon>Metazoa</taxon>
        <taxon>Porifera</taxon>
        <taxon>Demospongiae</taxon>
        <taxon>Heteroscleromorpha</taxon>
        <taxon>Tetractinellida</taxon>
        <taxon>Astrophorina</taxon>
        <taxon>Geodiidae</taxon>
        <taxon>Geodia</taxon>
    </lineage>
</organism>
<dbReference type="GO" id="GO:0003677">
    <property type="term" value="F:DNA binding"/>
    <property type="evidence" value="ECO:0007669"/>
    <property type="project" value="InterPro"/>
</dbReference>
<evidence type="ECO:0000313" key="2">
    <source>
        <dbReference type="EMBL" id="CAI8020442.1"/>
    </source>
</evidence>
<keyword evidence="3" id="KW-1185">Reference proteome</keyword>
<dbReference type="GO" id="GO:0006313">
    <property type="term" value="P:DNA transposition"/>
    <property type="evidence" value="ECO:0007669"/>
    <property type="project" value="InterPro"/>
</dbReference>
<feature type="domain" description="Rhodanese" evidence="1">
    <location>
        <begin position="170"/>
        <end position="254"/>
    </location>
</feature>
<dbReference type="AlphaFoldDB" id="A0AA35WNG4"/>
<evidence type="ECO:0000259" key="1">
    <source>
        <dbReference type="PROSITE" id="PS50206"/>
    </source>
</evidence>
<name>A0AA35WNG4_GEOBA</name>
<reference evidence="2" key="1">
    <citation type="submission" date="2023-03" db="EMBL/GenBank/DDBJ databases">
        <authorList>
            <person name="Steffen K."/>
            <person name="Cardenas P."/>
        </authorList>
    </citation>
    <scope>NUCLEOTIDE SEQUENCE</scope>
</reference>
<accession>A0AA35WNG4</accession>
<dbReference type="InterPro" id="IPR012337">
    <property type="entry name" value="RNaseH-like_sf"/>
</dbReference>
<dbReference type="InterPro" id="IPR002559">
    <property type="entry name" value="Transposase_11"/>
</dbReference>
<comment type="caution">
    <text evidence="2">The sequence shown here is derived from an EMBL/GenBank/DDBJ whole genome shotgun (WGS) entry which is preliminary data.</text>
</comment>
<dbReference type="GO" id="GO:0004803">
    <property type="term" value="F:transposase activity"/>
    <property type="evidence" value="ECO:0007669"/>
    <property type="project" value="InterPro"/>
</dbReference>
<dbReference type="InterPro" id="IPR001763">
    <property type="entry name" value="Rhodanese-like_dom"/>
</dbReference>
<sequence>MRPNIPLVSLTGVGNGRNRRTLSLGRRTGIHILVCDTTRCRRPPMRLPRECYQMQKTIETHLPHLSQAQMTGLALWVCGAILAGSACQNAVASALSPWRKWNNLRQYLREWLYDGSDRTSPCQTQLDVTLCFAPLLRWVLAWWYSERLALAIDPTLKGDQTTAIVISVLYRSCAIPVAWHIRHADQPGSWMDPTVELLQALAPAVPENMTVIVLCDRGIASPKLWQQIRDQGWHPGMRYRKNITFGADGGKRLPAQRFVSRPDTAWIGRGTAFNTPKAQRRCTLLVVWYSEQEEPWIILTDLAPDQVGPSWYALRFWIELGFKAIKSLGWKWDKTRRTDPTRVSRHWLVLSVATLLALAYGTRVEDAQERRIAPGNLRAPPKALAPNHRDPWSRPARTVSVIRHGIDWLRRLLIKGRLWSRVWLLPEPWPEPKLNLEITRHV</sequence>
<proteinExistence type="predicted"/>